<dbReference type="AlphaFoldDB" id="A0A9Q1ECJ5"/>
<feature type="compositionally biased region" description="Pro residues" evidence="1">
    <location>
        <begin position="68"/>
        <end position="81"/>
    </location>
</feature>
<comment type="caution">
    <text evidence="2">The sequence shown here is derived from an EMBL/GenBank/DDBJ whole genome shotgun (WGS) entry which is preliminary data.</text>
</comment>
<evidence type="ECO:0000256" key="1">
    <source>
        <dbReference type="SAM" id="MobiDB-lite"/>
    </source>
</evidence>
<dbReference type="EMBL" id="JAINUF010000020">
    <property type="protein sequence ID" value="KAJ8336309.1"/>
    <property type="molecule type" value="Genomic_DNA"/>
</dbReference>
<sequence length="81" mass="9266">MCVRACERADLKPFLPFTAQSVAAELRRHALQLIRHRLRTSGASPNLRHPPRFHDDAIELSRAIVPRPRTPNPPIRSPRTK</sequence>
<proteinExistence type="predicted"/>
<dbReference type="Proteomes" id="UP001152622">
    <property type="component" value="Chromosome 20"/>
</dbReference>
<accession>A0A9Q1ECJ5</accession>
<evidence type="ECO:0000313" key="3">
    <source>
        <dbReference type="Proteomes" id="UP001152622"/>
    </source>
</evidence>
<name>A0A9Q1ECJ5_SYNKA</name>
<organism evidence="2 3">
    <name type="scientific">Synaphobranchus kaupii</name>
    <name type="common">Kaup's arrowtooth eel</name>
    <dbReference type="NCBI Taxonomy" id="118154"/>
    <lineage>
        <taxon>Eukaryota</taxon>
        <taxon>Metazoa</taxon>
        <taxon>Chordata</taxon>
        <taxon>Craniata</taxon>
        <taxon>Vertebrata</taxon>
        <taxon>Euteleostomi</taxon>
        <taxon>Actinopterygii</taxon>
        <taxon>Neopterygii</taxon>
        <taxon>Teleostei</taxon>
        <taxon>Anguilliformes</taxon>
        <taxon>Synaphobranchidae</taxon>
        <taxon>Synaphobranchus</taxon>
    </lineage>
</organism>
<protein>
    <submittedName>
        <fullName evidence="2">Uncharacterized protein</fullName>
    </submittedName>
</protein>
<evidence type="ECO:0000313" key="2">
    <source>
        <dbReference type="EMBL" id="KAJ8336309.1"/>
    </source>
</evidence>
<keyword evidence="3" id="KW-1185">Reference proteome</keyword>
<reference evidence="2" key="1">
    <citation type="journal article" date="2023" name="Science">
        <title>Genome structures resolve the early diversification of teleost fishes.</title>
        <authorList>
            <person name="Parey E."/>
            <person name="Louis A."/>
            <person name="Montfort J."/>
            <person name="Bouchez O."/>
            <person name="Roques C."/>
            <person name="Iampietro C."/>
            <person name="Lluch J."/>
            <person name="Castinel A."/>
            <person name="Donnadieu C."/>
            <person name="Desvignes T."/>
            <person name="Floi Bucao C."/>
            <person name="Jouanno E."/>
            <person name="Wen M."/>
            <person name="Mejri S."/>
            <person name="Dirks R."/>
            <person name="Jansen H."/>
            <person name="Henkel C."/>
            <person name="Chen W.J."/>
            <person name="Zahm M."/>
            <person name="Cabau C."/>
            <person name="Klopp C."/>
            <person name="Thompson A.W."/>
            <person name="Robinson-Rechavi M."/>
            <person name="Braasch I."/>
            <person name="Lecointre G."/>
            <person name="Bobe J."/>
            <person name="Postlethwait J.H."/>
            <person name="Berthelot C."/>
            <person name="Roest Crollius H."/>
            <person name="Guiguen Y."/>
        </authorList>
    </citation>
    <scope>NUCLEOTIDE SEQUENCE</scope>
    <source>
        <strain evidence="2">WJC10195</strain>
    </source>
</reference>
<feature type="region of interest" description="Disordered" evidence="1">
    <location>
        <begin position="58"/>
        <end position="81"/>
    </location>
</feature>
<gene>
    <name evidence="2" type="ORF">SKAU_G00396520</name>
</gene>